<dbReference type="PANTHER" id="PTHR38465:SF1">
    <property type="entry name" value="HTH-TYPE TRANSCRIPTIONAL REGULATOR MJ1563-RELATED"/>
    <property type="match status" value="1"/>
</dbReference>
<sequence>MTRSNNNQQQLEQAKDIVINSIGQTMDLYGTNRSVGNLYGTMVFEGSMTLDEMRHQLQMSKPSMSTGVKKLQEFDIVKQQFTRGSRKQHFIAEKDFFIFFRNFFAKKFQREIDINVEAVQEAQAIIKPLLQREDLTDSEIAEAQNIKAQLDHTQVYYDWLEQLTTAIESGEIFKYFPIPEANSQSDDK</sequence>
<dbReference type="AlphaFoldDB" id="G5JKF7"/>
<evidence type="ECO:0000256" key="1">
    <source>
        <dbReference type="ARBA" id="ARBA00023015"/>
    </source>
</evidence>
<evidence type="ECO:0000256" key="4">
    <source>
        <dbReference type="PIRNR" id="PIRNR006707"/>
    </source>
</evidence>
<dbReference type="PANTHER" id="PTHR38465">
    <property type="entry name" value="HTH-TYPE TRANSCRIPTIONAL REGULATOR MJ1563-RELATED"/>
    <property type="match status" value="1"/>
</dbReference>
<gene>
    <name evidence="5" type="ORF">SS7213T_09844</name>
</gene>
<comment type="caution">
    <text evidence="5">The sequence shown here is derived from an EMBL/GenBank/DDBJ whole genome shotgun (WGS) entry which is preliminary data.</text>
</comment>
<dbReference type="PATRIC" id="fig|911238.3.peg.1719"/>
<dbReference type="InterPro" id="IPR036390">
    <property type="entry name" value="WH_DNA-bd_sf"/>
</dbReference>
<keyword evidence="2 4" id="KW-0238">DNA-binding</keyword>
<evidence type="ECO:0000256" key="2">
    <source>
        <dbReference type="ARBA" id="ARBA00023125"/>
    </source>
</evidence>
<protein>
    <recommendedName>
        <fullName evidence="4">HTH-type transcriptional regulator</fullName>
    </recommendedName>
</protein>
<dbReference type="GO" id="GO:0003677">
    <property type="term" value="F:DNA binding"/>
    <property type="evidence" value="ECO:0007669"/>
    <property type="project" value="UniProtKB-UniRule"/>
</dbReference>
<reference evidence="5 6" key="1">
    <citation type="journal article" date="2012" name="BMC Genomics">
        <title>Comparative genomic analysis of the genus Staphylococcus including Staphylococcus aureus and its newly described sister species Staphylococcus simiae.</title>
        <authorList>
            <person name="Suzuki H."/>
            <person name="Lefebure T."/>
            <person name="Pavinski Bitar P."/>
            <person name="Stanhope M.J."/>
        </authorList>
    </citation>
    <scope>NUCLEOTIDE SEQUENCE [LARGE SCALE GENOMIC DNA]</scope>
    <source>
        <strain evidence="5 6">CCM 7213</strain>
    </source>
</reference>
<proteinExistence type="inferred from homology"/>
<dbReference type="EMBL" id="AEUN01000483">
    <property type="protein sequence ID" value="EHJ07328.1"/>
    <property type="molecule type" value="Genomic_DNA"/>
</dbReference>
<dbReference type="OrthoDB" id="9800374at2"/>
<dbReference type="InterPro" id="IPR036388">
    <property type="entry name" value="WH-like_DNA-bd_sf"/>
</dbReference>
<accession>G5JKF7</accession>
<name>G5JKF7_9STAP</name>
<dbReference type="NCBIfam" id="NF047500">
    <property type="entry name" value="choline_R_CudC"/>
    <property type="match status" value="1"/>
</dbReference>
<dbReference type="Gene3D" id="1.10.10.10">
    <property type="entry name" value="Winged helix-like DNA-binding domain superfamily/Winged helix DNA-binding domain"/>
    <property type="match status" value="1"/>
</dbReference>
<dbReference type="Proteomes" id="UP000005413">
    <property type="component" value="Unassembled WGS sequence"/>
</dbReference>
<evidence type="ECO:0000313" key="5">
    <source>
        <dbReference type="EMBL" id="EHJ07328.1"/>
    </source>
</evidence>
<keyword evidence="3 4" id="KW-0804">Transcription</keyword>
<dbReference type="RefSeq" id="WP_002464659.1">
    <property type="nucleotide sequence ID" value="NZ_AEUN01000483.1"/>
</dbReference>
<evidence type="ECO:0000256" key="3">
    <source>
        <dbReference type="ARBA" id="ARBA00023163"/>
    </source>
</evidence>
<evidence type="ECO:0000313" key="6">
    <source>
        <dbReference type="Proteomes" id="UP000005413"/>
    </source>
</evidence>
<dbReference type="InterPro" id="IPR026282">
    <property type="entry name" value="MJ1563"/>
</dbReference>
<comment type="similarity">
    <text evidence="4">Belongs to the GbsR family.</text>
</comment>
<keyword evidence="1 4" id="KW-0805">Transcription regulation</keyword>
<dbReference type="PIRSF" id="PIRSF006707">
    <property type="entry name" value="MJ1563"/>
    <property type="match status" value="1"/>
</dbReference>
<dbReference type="SUPFAM" id="SSF46785">
    <property type="entry name" value="Winged helix' DNA-binding domain"/>
    <property type="match status" value="1"/>
</dbReference>
<keyword evidence="6" id="KW-1185">Reference proteome</keyword>
<organism evidence="5 6">
    <name type="scientific">Staphylococcus simiae CCM 7213 = CCUG 51256</name>
    <dbReference type="NCBI Taxonomy" id="911238"/>
    <lineage>
        <taxon>Bacteria</taxon>
        <taxon>Bacillati</taxon>
        <taxon>Bacillota</taxon>
        <taxon>Bacilli</taxon>
        <taxon>Bacillales</taxon>
        <taxon>Staphylococcaceae</taxon>
        <taxon>Staphylococcus</taxon>
    </lineage>
</organism>
<dbReference type="InterPro" id="IPR052362">
    <property type="entry name" value="HTH-GbsR_regulator"/>
</dbReference>